<evidence type="ECO:0000313" key="2">
    <source>
        <dbReference type="Proteomes" id="UP000247702"/>
    </source>
</evidence>
<dbReference type="STRING" id="94130.A0A2Z6S9R4"/>
<organism evidence="1 2">
    <name type="scientific">Rhizophagus clarus</name>
    <dbReference type="NCBI Taxonomy" id="94130"/>
    <lineage>
        <taxon>Eukaryota</taxon>
        <taxon>Fungi</taxon>
        <taxon>Fungi incertae sedis</taxon>
        <taxon>Mucoromycota</taxon>
        <taxon>Glomeromycotina</taxon>
        <taxon>Glomeromycetes</taxon>
        <taxon>Glomerales</taxon>
        <taxon>Glomeraceae</taxon>
        <taxon>Rhizophagus</taxon>
    </lineage>
</organism>
<dbReference type="SUPFAM" id="SSF53098">
    <property type="entry name" value="Ribonuclease H-like"/>
    <property type="match status" value="1"/>
</dbReference>
<evidence type="ECO:0000313" key="1">
    <source>
        <dbReference type="EMBL" id="GBC01347.1"/>
    </source>
</evidence>
<name>A0A2Z6S9R4_9GLOM</name>
<gene>
    <name evidence="1" type="ORF">RclHR1_04150011</name>
</gene>
<comment type="caution">
    <text evidence="1">The sequence shown here is derived from an EMBL/GenBank/DDBJ whole genome shotgun (WGS) entry which is preliminary data.</text>
</comment>
<keyword evidence="2" id="KW-1185">Reference proteome</keyword>
<dbReference type="Proteomes" id="UP000247702">
    <property type="component" value="Unassembled WGS sequence"/>
</dbReference>
<dbReference type="EMBL" id="BEXD01003502">
    <property type="protein sequence ID" value="GBC01347.1"/>
    <property type="molecule type" value="Genomic_DNA"/>
</dbReference>
<sequence>MTDIPSFQSSSLTHLLFYPETEKNKTSDQIIRYESENYLSGLPTRDELVARNDGGSTSTLNDEIANYQDIPFMPVDVGEAKEYFNQIPYYILRLYGYLVNGQKAVVAITSIKVFFNICVSSNTSIPKFWFKVKDILATGKDNEKKTVNMNLIQIKCIKAYPIHGYHAEKKPYLCIVTPNKNLRFIALSIISSYNSRLIPNLSFNNSGYDWPFIVEKATKLNVLEWMVQRMLANSHKKANAESILTWNYFGRKEAKDRASDSSKKYMHEIINYCVIDALRCQELMIKSNIINDYRKMASIAHISSFDSHYYAIGMKKVSGKFPEAYVFLPEKGLENKRPMVSTLSEADKLKKENKVLHSIKFKYGSKPAQLKPLGSKKEYMGLVKSRIDGSQRDHAGGSISIANIIEDVCLQSKPKKHAEMTDILNPFIGSSYDDFRKEYSFVHFVYNSLNSK</sequence>
<dbReference type="AlphaFoldDB" id="A0A2Z6S9R4"/>
<accession>A0A2Z6S9R4</accession>
<reference evidence="1 2" key="1">
    <citation type="submission" date="2017-11" db="EMBL/GenBank/DDBJ databases">
        <title>The genome of Rhizophagus clarus HR1 reveals common genetic basis of auxotrophy among arbuscular mycorrhizal fungi.</title>
        <authorList>
            <person name="Kobayashi Y."/>
        </authorList>
    </citation>
    <scope>NUCLEOTIDE SEQUENCE [LARGE SCALE GENOMIC DNA]</scope>
    <source>
        <strain evidence="1 2">HR1</strain>
    </source>
</reference>
<protein>
    <submittedName>
        <fullName evidence="1">Uncharacterized protein</fullName>
    </submittedName>
</protein>
<dbReference type="InterPro" id="IPR012337">
    <property type="entry name" value="RNaseH-like_sf"/>
</dbReference>
<proteinExistence type="predicted"/>